<keyword evidence="2 6" id="KW-0479">Metal-binding</keyword>
<proteinExistence type="inferred from homology"/>
<dbReference type="AlphaFoldDB" id="A0A1X7HP41"/>
<evidence type="ECO:0000256" key="1">
    <source>
        <dbReference type="ARBA" id="ARBA00001947"/>
    </source>
</evidence>
<dbReference type="Gene3D" id="3.40.50.720">
    <property type="entry name" value="NAD(P)-binding Rossmann-like Domain"/>
    <property type="match status" value="1"/>
</dbReference>
<dbReference type="InterPro" id="IPR036291">
    <property type="entry name" value="NAD(P)-bd_dom_sf"/>
</dbReference>
<dbReference type="GO" id="GO:0046294">
    <property type="term" value="P:formaldehyde catabolic process"/>
    <property type="evidence" value="ECO:0007669"/>
    <property type="project" value="TreeGrafter"/>
</dbReference>
<dbReference type="InterPro" id="IPR002328">
    <property type="entry name" value="ADH_Zn_CS"/>
</dbReference>
<evidence type="ECO:0000256" key="5">
    <source>
        <dbReference type="ARBA" id="ARBA00023027"/>
    </source>
</evidence>
<comment type="cofactor">
    <cofactor evidence="1 6">
        <name>Zn(2+)</name>
        <dbReference type="ChEBI" id="CHEBI:29105"/>
    </cofactor>
</comment>
<dbReference type="Pfam" id="PF00107">
    <property type="entry name" value="ADH_zinc_N"/>
    <property type="match status" value="1"/>
</dbReference>
<dbReference type="InterPro" id="IPR013149">
    <property type="entry name" value="ADH-like_C"/>
</dbReference>
<reference evidence="8 9" key="1">
    <citation type="submission" date="2017-04" db="EMBL/GenBank/DDBJ databases">
        <authorList>
            <person name="Afonso C.L."/>
            <person name="Miller P.J."/>
            <person name="Scott M.A."/>
            <person name="Spackman E."/>
            <person name="Goraichik I."/>
            <person name="Dimitrov K.M."/>
            <person name="Suarez D.L."/>
            <person name="Swayne D.E."/>
        </authorList>
    </citation>
    <scope>NUCLEOTIDE SEQUENCE [LARGE SCALE GENOMIC DNA]</scope>
    <source>
        <strain evidence="8 9">A2P</strain>
    </source>
</reference>
<name>A0A1X7HP41_9PROT</name>
<keyword evidence="4" id="KW-0560">Oxidoreductase</keyword>
<sequence length="377" mass="39382">MRMTAAVLYELGLPQPFAASTPFRIEEIELEGPGEGEVLVEVRAAGLCHSDLSTVMGLSSRPLPAVGGHEGAGIVREVGAGVQHIRPGDHVVMTVASGCGHCPHCDEARPVLCDNVEIGRASGSLANGNRRLSAQGRPVYHYSGVSSFAQYAVTMAGSLIVIDPAVPLDVAAIFGCAVITGAGAVFNAANLRAGQNVAVIGLGGVGLNSVMAARIAGANEIIGIDLNADKFPLAMELGCTRTHQAMDAGLVEAVLDLTHGGVDAVFEVSGNAKAVLTAEAITRRGGTVICVGVGAANALYQYPHNKLVTGEKVLKGSVLGSGMPQHEIPRYIDFYRRGKMPVDRLRSTTMGFDAMNLALDRLEKGEMFRQVLLPHDV</sequence>
<dbReference type="STRING" id="286727.SAMN02982917_6963"/>
<evidence type="ECO:0000256" key="2">
    <source>
        <dbReference type="ARBA" id="ARBA00022723"/>
    </source>
</evidence>
<dbReference type="GO" id="GO:0005829">
    <property type="term" value="C:cytosol"/>
    <property type="evidence" value="ECO:0007669"/>
    <property type="project" value="TreeGrafter"/>
</dbReference>
<comment type="similarity">
    <text evidence="6">Belongs to the zinc-containing alcohol dehydrogenase family.</text>
</comment>
<dbReference type="Gene3D" id="3.90.180.10">
    <property type="entry name" value="Medium-chain alcohol dehydrogenases, catalytic domain"/>
    <property type="match status" value="1"/>
</dbReference>
<dbReference type="GO" id="GO:0051903">
    <property type="term" value="F:S-(hydroxymethyl)glutathione dehydrogenase [NAD(P)+] activity"/>
    <property type="evidence" value="ECO:0007669"/>
    <property type="project" value="TreeGrafter"/>
</dbReference>
<dbReference type="InterPro" id="IPR020843">
    <property type="entry name" value="ER"/>
</dbReference>
<dbReference type="GO" id="GO:0008270">
    <property type="term" value="F:zinc ion binding"/>
    <property type="evidence" value="ECO:0007669"/>
    <property type="project" value="InterPro"/>
</dbReference>
<evidence type="ECO:0000259" key="7">
    <source>
        <dbReference type="SMART" id="SM00829"/>
    </source>
</evidence>
<dbReference type="SUPFAM" id="SSF50129">
    <property type="entry name" value="GroES-like"/>
    <property type="match status" value="1"/>
</dbReference>
<dbReference type="FunFam" id="3.40.50.720:FF:000003">
    <property type="entry name" value="S-(hydroxymethyl)glutathione dehydrogenase"/>
    <property type="match status" value="1"/>
</dbReference>
<protein>
    <submittedName>
        <fullName evidence="8">Alcohol dehydrogenase</fullName>
    </submittedName>
</protein>
<organism evidence="8 9">
    <name type="scientific">Azospirillum oryzae</name>
    <dbReference type="NCBI Taxonomy" id="286727"/>
    <lineage>
        <taxon>Bacteria</taxon>
        <taxon>Pseudomonadati</taxon>
        <taxon>Pseudomonadota</taxon>
        <taxon>Alphaproteobacteria</taxon>
        <taxon>Rhodospirillales</taxon>
        <taxon>Azospirillaceae</taxon>
        <taxon>Azospirillum</taxon>
    </lineage>
</organism>
<keyword evidence="3 6" id="KW-0862">Zinc</keyword>
<evidence type="ECO:0000256" key="4">
    <source>
        <dbReference type="ARBA" id="ARBA00023002"/>
    </source>
</evidence>
<dbReference type="PANTHER" id="PTHR43880">
    <property type="entry name" value="ALCOHOL DEHYDROGENASE"/>
    <property type="match status" value="1"/>
</dbReference>
<dbReference type="InterPro" id="IPR013154">
    <property type="entry name" value="ADH-like_N"/>
</dbReference>
<dbReference type="PANTHER" id="PTHR43880:SF12">
    <property type="entry name" value="ALCOHOL DEHYDROGENASE CLASS-3"/>
    <property type="match status" value="1"/>
</dbReference>
<dbReference type="OrthoDB" id="9770544at2"/>
<keyword evidence="5" id="KW-0520">NAD</keyword>
<accession>A0A1X7HP41</accession>
<feature type="domain" description="Enoyl reductase (ER)" evidence="7">
    <location>
        <begin position="20"/>
        <end position="373"/>
    </location>
</feature>
<gene>
    <name evidence="8" type="ORF">SAMN02982917_6963</name>
</gene>
<dbReference type="InterPro" id="IPR011032">
    <property type="entry name" value="GroES-like_sf"/>
</dbReference>
<dbReference type="Proteomes" id="UP000192936">
    <property type="component" value="Unassembled WGS sequence"/>
</dbReference>
<dbReference type="EMBL" id="FXAK01000009">
    <property type="protein sequence ID" value="SMF90095.1"/>
    <property type="molecule type" value="Genomic_DNA"/>
</dbReference>
<dbReference type="PROSITE" id="PS00059">
    <property type="entry name" value="ADH_ZINC"/>
    <property type="match status" value="1"/>
</dbReference>
<evidence type="ECO:0000313" key="8">
    <source>
        <dbReference type="EMBL" id="SMF90095.1"/>
    </source>
</evidence>
<dbReference type="Pfam" id="PF08240">
    <property type="entry name" value="ADH_N"/>
    <property type="match status" value="1"/>
</dbReference>
<dbReference type="SUPFAM" id="SSF51735">
    <property type="entry name" value="NAD(P)-binding Rossmann-fold domains"/>
    <property type="match status" value="1"/>
</dbReference>
<dbReference type="SMART" id="SM00829">
    <property type="entry name" value="PKS_ER"/>
    <property type="match status" value="1"/>
</dbReference>
<evidence type="ECO:0000256" key="3">
    <source>
        <dbReference type="ARBA" id="ARBA00022833"/>
    </source>
</evidence>
<evidence type="ECO:0000313" key="9">
    <source>
        <dbReference type="Proteomes" id="UP000192936"/>
    </source>
</evidence>
<evidence type="ECO:0000256" key="6">
    <source>
        <dbReference type="RuleBase" id="RU361277"/>
    </source>
</evidence>